<dbReference type="InterPro" id="IPR000537">
    <property type="entry name" value="UbiA_prenyltransferase"/>
</dbReference>
<accession>A0A4P6WW57</accession>
<gene>
    <name evidence="7" type="ORF">HPF_03165</name>
</gene>
<dbReference type="Pfam" id="PF01040">
    <property type="entry name" value="UbiA"/>
    <property type="match status" value="1"/>
</dbReference>
<dbReference type="Proteomes" id="UP000293912">
    <property type="component" value="Chromosome"/>
</dbReference>
<feature type="transmembrane region" description="Helical" evidence="6">
    <location>
        <begin position="280"/>
        <end position="295"/>
    </location>
</feature>
<dbReference type="UniPathway" id="UPA00079"/>
<feature type="transmembrane region" description="Helical" evidence="6">
    <location>
        <begin position="210"/>
        <end position="236"/>
    </location>
</feature>
<dbReference type="AlphaFoldDB" id="A0A4P6WW57"/>
<feature type="transmembrane region" description="Helical" evidence="6">
    <location>
        <begin position="147"/>
        <end position="165"/>
    </location>
</feature>
<dbReference type="PANTHER" id="PTHR42723">
    <property type="entry name" value="CHLOROPHYLL SYNTHASE"/>
    <property type="match status" value="1"/>
</dbReference>
<organism evidence="7 8">
    <name type="scientific">Hydrogenophaga pseudoflava</name>
    <name type="common">Pseudomonas carboxydoflava</name>
    <dbReference type="NCBI Taxonomy" id="47421"/>
    <lineage>
        <taxon>Bacteria</taxon>
        <taxon>Pseudomonadati</taxon>
        <taxon>Pseudomonadota</taxon>
        <taxon>Betaproteobacteria</taxon>
        <taxon>Burkholderiales</taxon>
        <taxon>Comamonadaceae</taxon>
        <taxon>Hydrogenophaga</taxon>
    </lineage>
</organism>
<evidence type="ECO:0000256" key="3">
    <source>
        <dbReference type="ARBA" id="ARBA00022692"/>
    </source>
</evidence>
<dbReference type="GO" id="GO:0016020">
    <property type="term" value="C:membrane"/>
    <property type="evidence" value="ECO:0007669"/>
    <property type="project" value="UniProtKB-SubCell"/>
</dbReference>
<keyword evidence="8" id="KW-1185">Reference proteome</keyword>
<dbReference type="InterPro" id="IPR050475">
    <property type="entry name" value="Prenyltransferase_related"/>
</dbReference>
<evidence type="ECO:0000313" key="8">
    <source>
        <dbReference type="Proteomes" id="UP000293912"/>
    </source>
</evidence>
<evidence type="ECO:0000256" key="2">
    <source>
        <dbReference type="ARBA" id="ARBA00022475"/>
    </source>
</evidence>
<feature type="transmembrane region" description="Helical" evidence="6">
    <location>
        <begin position="242"/>
        <end position="259"/>
    </location>
</feature>
<feature type="transmembrane region" description="Helical" evidence="6">
    <location>
        <begin position="96"/>
        <end position="113"/>
    </location>
</feature>
<evidence type="ECO:0000256" key="6">
    <source>
        <dbReference type="SAM" id="Phobius"/>
    </source>
</evidence>
<dbReference type="PANTHER" id="PTHR42723:SF1">
    <property type="entry name" value="CHLOROPHYLL SYNTHASE, CHLOROPLASTIC"/>
    <property type="match status" value="1"/>
</dbReference>
<evidence type="ECO:0000256" key="1">
    <source>
        <dbReference type="ARBA" id="ARBA00004141"/>
    </source>
</evidence>
<feature type="transmembrane region" description="Helical" evidence="6">
    <location>
        <begin position="119"/>
        <end position="135"/>
    </location>
</feature>
<proteinExistence type="predicted"/>
<keyword evidence="5 6" id="KW-0472">Membrane</keyword>
<dbReference type="EMBL" id="CP037867">
    <property type="protein sequence ID" value="QBM26666.1"/>
    <property type="molecule type" value="Genomic_DNA"/>
</dbReference>
<dbReference type="InterPro" id="IPR044878">
    <property type="entry name" value="UbiA_sf"/>
</dbReference>
<dbReference type="KEGG" id="hpse:HPF_03165"/>
<feature type="transmembrane region" description="Helical" evidence="6">
    <location>
        <begin position="20"/>
        <end position="41"/>
    </location>
</feature>
<feature type="transmembrane region" description="Helical" evidence="6">
    <location>
        <begin position="171"/>
        <end position="189"/>
    </location>
</feature>
<evidence type="ECO:0000313" key="7">
    <source>
        <dbReference type="EMBL" id="QBM26666.1"/>
    </source>
</evidence>
<dbReference type="RefSeq" id="WP_133155723.1">
    <property type="nucleotide sequence ID" value="NZ_CP037867.1"/>
</dbReference>
<keyword evidence="7" id="KW-0808">Transferase</keyword>
<dbReference type="GO" id="GO:0009234">
    <property type="term" value="P:menaquinone biosynthetic process"/>
    <property type="evidence" value="ECO:0007669"/>
    <property type="project" value="UniProtKB-UniPathway"/>
</dbReference>
<evidence type="ECO:0000256" key="4">
    <source>
        <dbReference type="ARBA" id="ARBA00022989"/>
    </source>
</evidence>
<comment type="subcellular location">
    <subcellularLocation>
        <location evidence="1">Membrane</location>
        <topology evidence="1">Multi-pass membrane protein</topology>
    </subcellularLocation>
</comment>
<reference evidence="7 8" key="1">
    <citation type="submission" date="2019-03" db="EMBL/GenBank/DDBJ databases">
        <authorList>
            <person name="Sebastian G."/>
            <person name="Baumann P."/>
            <person name="Ruckert C."/>
            <person name="Kalinowski J."/>
            <person name="Nebel B."/>
            <person name="Takors R."/>
            <person name="Blombach B."/>
        </authorList>
    </citation>
    <scope>NUCLEOTIDE SEQUENCE [LARGE SCALE GENOMIC DNA]</scope>
    <source>
        <strain evidence="7 8">DSM 1084</strain>
    </source>
</reference>
<feature type="transmembrane region" description="Helical" evidence="6">
    <location>
        <begin position="47"/>
        <end position="67"/>
    </location>
</feature>
<evidence type="ECO:0000256" key="5">
    <source>
        <dbReference type="ARBA" id="ARBA00023136"/>
    </source>
</evidence>
<keyword evidence="3 6" id="KW-0812">Transmembrane</keyword>
<dbReference type="GO" id="GO:0016765">
    <property type="term" value="F:transferase activity, transferring alkyl or aryl (other than methyl) groups"/>
    <property type="evidence" value="ECO:0007669"/>
    <property type="project" value="InterPro"/>
</dbReference>
<keyword evidence="2" id="KW-1003">Cell membrane</keyword>
<protein>
    <submittedName>
        <fullName evidence="7">Prenyltransferase</fullName>
    </submittedName>
</protein>
<name>A0A4P6WW57_HYDPS</name>
<dbReference type="Gene3D" id="1.10.357.140">
    <property type="entry name" value="UbiA prenyltransferase"/>
    <property type="match status" value="1"/>
</dbReference>
<keyword evidence="4 6" id="KW-1133">Transmembrane helix</keyword>
<sequence>MTIRLTGTRRCRALLACIRYDEIVVLQGAPVLGAVFAIGALDTARVGLLMLLVLANAALVAHVFLLNDWAGIEHDSRDPARASRVFLQRGISRREIGVLVLLTLVLSMAGLAWLGRTPLLLGLLLMMASALYSLPQVSVKGVPLANSLLHFVTGVLHFLMGYAVYREIDAGGAVIGLFFAVVFSAGHLTQEVRDAEADARNGIRTNAVCFGRRACFLVAFGLFTLANALLVALALQGRVPDALVAVVALAYPVHAFWTWQALREGLPHVSVRRLQVRYRVLYAGIGLAMVTSLLLV</sequence>